<proteinExistence type="predicted"/>
<evidence type="ECO:0000313" key="1">
    <source>
        <dbReference type="EMBL" id="MBP3954955.1"/>
    </source>
</evidence>
<keyword evidence="2" id="KW-1185">Reference proteome</keyword>
<protein>
    <submittedName>
        <fullName evidence="1">Uncharacterized protein</fullName>
    </submittedName>
</protein>
<name>A0ABS5BML9_9BACT</name>
<dbReference type="EMBL" id="JAGKQQ010000001">
    <property type="protein sequence ID" value="MBP3954955.1"/>
    <property type="molecule type" value="Genomic_DNA"/>
</dbReference>
<dbReference type="RefSeq" id="WP_210653061.1">
    <property type="nucleotide sequence ID" value="NZ_JAGKQQ010000001.1"/>
</dbReference>
<comment type="caution">
    <text evidence="1">The sequence shown here is derived from an EMBL/GenBank/DDBJ whole genome shotgun (WGS) entry which is preliminary data.</text>
</comment>
<sequence>MPTGARTHEEREGHLEIMEQALLDGRSVKEVVAAAVQKFGVSQSTAYQDVDLIRDRWREEGQKHQGAEFAKAVNRRERLIGRALKVASKAESSPGQEATVLSAISTAASLERDKSKLLGLYPEKKVSIRDERHRSVTDMTDEELLAIVASAAVVSDDELARIAGVKLELPAASVVG</sequence>
<dbReference type="Proteomes" id="UP000676565">
    <property type="component" value="Unassembled WGS sequence"/>
</dbReference>
<organism evidence="1 2">
    <name type="scientific">Gemmata palustris</name>
    <dbReference type="NCBI Taxonomy" id="2822762"/>
    <lineage>
        <taxon>Bacteria</taxon>
        <taxon>Pseudomonadati</taxon>
        <taxon>Planctomycetota</taxon>
        <taxon>Planctomycetia</taxon>
        <taxon>Gemmatales</taxon>
        <taxon>Gemmataceae</taxon>
        <taxon>Gemmata</taxon>
    </lineage>
</organism>
<gene>
    <name evidence="1" type="ORF">J8F10_06625</name>
</gene>
<evidence type="ECO:0000313" key="2">
    <source>
        <dbReference type="Proteomes" id="UP000676565"/>
    </source>
</evidence>
<accession>A0ABS5BML9</accession>
<reference evidence="1 2" key="1">
    <citation type="submission" date="2021-04" db="EMBL/GenBank/DDBJ databases">
        <authorList>
            <person name="Ivanova A."/>
        </authorList>
    </citation>
    <scope>NUCLEOTIDE SEQUENCE [LARGE SCALE GENOMIC DNA]</scope>
    <source>
        <strain evidence="1 2">G18</strain>
    </source>
</reference>